<dbReference type="EMBL" id="AGNK02000808">
    <property type="status" value="NOT_ANNOTATED_CDS"/>
    <property type="molecule type" value="Genomic_DNA"/>
</dbReference>
<dbReference type="InterPro" id="IPR002182">
    <property type="entry name" value="NB-ARC"/>
</dbReference>
<dbReference type="SUPFAM" id="SSF52540">
    <property type="entry name" value="P-loop containing nucleoside triphosphate hydrolases"/>
    <property type="match status" value="1"/>
</dbReference>
<dbReference type="Gramene" id="KQL23212">
    <property type="protein sequence ID" value="KQL23212"/>
    <property type="gene ID" value="SETIT_032201mg"/>
</dbReference>
<sequence length="563" mass="62333">MILAMLDVGRHRKKAVSNVSGTSSPEELAILSITDKLEGLQLGSPGLSGAAIDIHNEMLSLPSLVMRCILLCRGILGILVLSCCHELRSLPVSLCQLSKLRLLDLAGCFSLEYLPDPPVNLGHLENLNLSDCKQLKVLPQPFVDLHELKYLNLSGNHGVDLDAEYLCTLANLKCVTLSPITNVQGFPDSFLGLAIRLDSNQMIVDTFNLTIWVYMCDKKRLLAKIVEFTSCAYCIDAPISALEEIVIEELTGKRLLLVLEDSDSKSQYLWSYVQRLLNVCAKGSALIVTSKSNEVANLVGGMQTYYLSPLSKEECFMIFKGHVLGGLDMSSYPELESIGWKVVEKSGGNPMCIKALSGLLCPSEIDLSETDMLVDSTLPALLRLCYDLLPAHLQHCFKFCSLFPKGHIFIKHHIIRLWISQGFVLPEEDIVELPRSIGNMKHLRLLSLNNTNIKGLPFEIGQVDTPQTLELKDCCQLTDLPETTSNLVKLRHLDIQKEPGNIKVGEPYLIKLVSITLDNCYGCSELPYLGDLPCINEGDFPRICHLSISRCPKLTNLPCLVSL</sequence>
<dbReference type="HOGENOM" id="CLU_484525_0_0_1"/>
<evidence type="ECO:0000313" key="3">
    <source>
        <dbReference type="Proteomes" id="UP000004995"/>
    </source>
</evidence>
<dbReference type="InParanoid" id="K4A015"/>
<dbReference type="InterPro" id="IPR027417">
    <property type="entry name" value="P-loop_NTPase"/>
</dbReference>
<dbReference type="Gene3D" id="3.40.50.300">
    <property type="entry name" value="P-loop containing nucleotide triphosphate hydrolases"/>
    <property type="match status" value="1"/>
</dbReference>
<dbReference type="SUPFAM" id="SSF52047">
    <property type="entry name" value="RNI-like"/>
    <property type="match status" value="1"/>
</dbReference>
<organism evidence="2 3">
    <name type="scientific">Setaria italica</name>
    <name type="common">Foxtail millet</name>
    <name type="synonym">Panicum italicum</name>
    <dbReference type="NCBI Taxonomy" id="4555"/>
    <lineage>
        <taxon>Eukaryota</taxon>
        <taxon>Viridiplantae</taxon>
        <taxon>Streptophyta</taxon>
        <taxon>Embryophyta</taxon>
        <taxon>Tracheophyta</taxon>
        <taxon>Spermatophyta</taxon>
        <taxon>Magnoliopsida</taxon>
        <taxon>Liliopsida</taxon>
        <taxon>Poales</taxon>
        <taxon>Poaceae</taxon>
        <taxon>PACMAD clade</taxon>
        <taxon>Panicoideae</taxon>
        <taxon>Panicodae</taxon>
        <taxon>Paniceae</taxon>
        <taxon>Cenchrinae</taxon>
        <taxon>Setaria</taxon>
    </lineage>
</organism>
<feature type="domain" description="NB-ARC" evidence="1">
    <location>
        <begin position="201"/>
        <end position="323"/>
    </location>
</feature>
<name>K4A015_SETIT</name>
<evidence type="ECO:0000259" key="1">
    <source>
        <dbReference type="Pfam" id="PF00931"/>
    </source>
</evidence>
<dbReference type="eggNOG" id="KOG4658">
    <property type="taxonomic scope" value="Eukaryota"/>
</dbReference>
<dbReference type="EnsemblPlants" id="KQL23212">
    <property type="protein sequence ID" value="KQL23212"/>
    <property type="gene ID" value="SETIT_032201mg"/>
</dbReference>
<dbReference type="GO" id="GO:0043531">
    <property type="term" value="F:ADP binding"/>
    <property type="evidence" value="ECO:0007669"/>
    <property type="project" value="InterPro"/>
</dbReference>
<dbReference type="AlphaFoldDB" id="K4A015"/>
<dbReference type="Proteomes" id="UP000004995">
    <property type="component" value="Unassembled WGS sequence"/>
</dbReference>
<keyword evidence="3" id="KW-1185">Reference proteome</keyword>
<evidence type="ECO:0000313" key="2">
    <source>
        <dbReference type="EnsemblPlants" id="KQL23212"/>
    </source>
</evidence>
<dbReference type="InterPro" id="IPR032675">
    <property type="entry name" value="LRR_dom_sf"/>
</dbReference>
<dbReference type="Gene3D" id="3.80.10.10">
    <property type="entry name" value="Ribonuclease Inhibitor"/>
    <property type="match status" value="2"/>
</dbReference>
<accession>K4A015</accession>
<dbReference type="PANTHER" id="PTHR36766">
    <property type="entry name" value="PLANT BROAD-SPECTRUM MILDEW RESISTANCE PROTEIN RPW8"/>
    <property type="match status" value="1"/>
</dbReference>
<dbReference type="Pfam" id="PF00931">
    <property type="entry name" value="NB-ARC"/>
    <property type="match status" value="1"/>
</dbReference>
<dbReference type="PANTHER" id="PTHR36766:SF55">
    <property type="entry name" value="OS11G0492900 PROTEIN"/>
    <property type="match status" value="1"/>
</dbReference>
<dbReference type="STRING" id="4555.K4A015"/>
<dbReference type="SUPFAM" id="SSF52058">
    <property type="entry name" value="L domain-like"/>
    <property type="match status" value="1"/>
</dbReference>
<reference evidence="2" key="2">
    <citation type="submission" date="2018-08" db="UniProtKB">
        <authorList>
            <consortium name="EnsemblPlants"/>
        </authorList>
    </citation>
    <scope>IDENTIFICATION</scope>
    <source>
        <strain evidence="2">Yugu1</strain>
    </source>
</reference>
<protein>
    <recommendedName>
        <fullName evidence="1">NB-ARC domain-containing protein</fullName>
    </recommendedName>
</protein>
<reference evidence="3" key="1">
    <citation type="journal article" date="2012" name="Nat. Biotechnol.">
        <title>Reference genome sequence of the model plant Setaria.</title>
        <authorList>
            <person name="Bennetzen J.L."/>
            <person name="Schmutz J."/>
            <person name="Wang H."/>
            <person name="Percifield R."/>
            <person name="Hawkins J."/>
            <person name="Pontaroli A.C."/>
            <person name="Estep M."/>
            <person name="Feng L."/>
            <person name="Vaughn J.N."/>
            <person name="Grimwood J."/>
            <person name="Jenkins J."/>
            <person name="Barry K."/>
            <person name="Lindquist E."/>
            <person name="Hellsten U."/>
            <person name="Deshpande S."/>
            <person name="Wang X."/>
            <person name="Wu X."/>
            <person name="Mitros T."/>
            <person name="Triplett J."/>
            <person name="Yang X."/>
            <person name="Ye C.Y."/>
            <person name="Mauro-Herrera M."/>
            <person name="Wang L."/>
            <person name="Li P."/>
            <person name="Sharma M."/>
            <person name="Sharma R."/>
            <person name="Ronald P.C."/>
            <person name="Panaud O."/>
            <person name="Kellogg E.A."/>
            <person name="Brutnell T.P."/>
            <person name="Doust A.N."/>
            <person name="Tuskan G.A."/>
            <person name="Rokhsar D."/>
            <person name="Devos K.M."/>
        </authorList>
    </citation>
    <scope>NUCLEOTIDE SEQUENCE [LARGE SCALE GENOMIC DNA]</scope>
    <source>
        <strain evidence="3">cv. Yugu1</strain>
    </source>
</reference>
<proteinExistence type="predicted"/>